<evidence type="ECO:0000256" key="1">
    <source>
        <dbReference type="ARBA" id="ARBA00004651"/>
    </source>
</evidence>
<keyword evidence="2" id="KW-1003">Cell membrane</keyword>
<protein>
    <submittedName>
        <fullName evidence="9">Unannotated protein</fullName>
    </submittedName>
</protein>
<evidence type="ECO:0000256" key="6">
    <source>
        <dbReference type="ARBA" id="ARBA00035120"/>
    </source>
</evidence>
<gene>
    <name evidence="9" type="ORF">UFOPK3592_00312</name>
</gene>
<evidence type="ECO:0000313" key="9">
    <source>
        <dbReference type="EMBL" id="CAB4898082.1"/>
    </source>
</evidence>
<accession>A0A6J7FQS6</accession>
<dbReference type="Pfam" id="PF02537">
    <property type="entry name" value="CRCB"/>
    <property type="match status" value="1"/>
</dbReference>
<evidence type="ECO:0000256" key="5">
    <source>
        <dbReference type="ARBA" id="ARBA00023136"/>
    </source>
</evidence>
<dbReference type="GO" id="GO:1903425">
    <property type="term" value="F:fluoride transmembrane transporter activity"/>
    <property type="evidence" value="ECO:0007669"/>
    <property type="project" value="TreeGrafter"/>
</dbReference>
<evidence type="ECO:0000256" key="3">
    <source>
        <dbReference type="ARBA" id="ARBA00022692"/>
    </source>
</evidence>
<name>A0A6J7FQS6_9ZZZZ</name>
<keyword evidence="3 8" id="KW-0812">Transmembrane</keyword>
<dbReference type="InterPro" id="IPR003691">
    <property type="entry name" value="FluC"/>
</dbReference>
<organism evidence="9">
    <name type="scientific">freshwater metagenome</name>
    <dbReference type="NCBI Taxonomy" id="449393"/>
    <lineage>
        <taxon>unclassified sequences</taxon>
        <taxon>metagenomes</taxon>
        <taxon>ecological metagenomes</taxon>
    </lineage>
</organism>
<reference evidence="9" key="1">
    <citation type="submission" date="2020-05" db="EMBL/GenBank/DDBJ databases">
        <authorList>
            <person name="Chiriac C."/>
            <person name="Salcher M."/>
            <person name="Ghai R."/>
            <person name="Kavagutti S V."/>
        </authorList>
    </citation>
    <scope>NUCLEOTIDE SEQUENCE</scope>
</reference>
<sequence length="111" mass="11598">MDVAYSLLIVALMGGLGSSIRYVIGSWKTLFPWGILLANSVASFIAGLAVGNGLFELALVTGFAGGLSTFSTFAAQTFELWTNSSKALALLNGALNLVLPAVLFITAVIWL</sequence>
<dbReference type="GO" id="GO:0005886">
    <property type="term" value="C:plasma membrane"/>
    <property type="evidence" value="ECO:0007669"/>
    <property type="project" value="UniProtKB-SubCell"/>
</dbReference>
<evidence type="ECO:0000256" key="2">
    <source>
        <dbReference type="ARBA" id="ARBA00022475"/>
    </source>
</evidence>
<keyword evidence="5 8" id="KW-0472">Membrane</keyword>
<dbReference type="PANTHER" id="PTHR28259:SF1">
    <property type="entry name" value="FLUORIDE EXPORT PROTEIN 1-RELATED"/>
    <property type="match status" value="1"/>
</dbReference>
<evidence type="ECO:0000256" key="7">
    <source>
        <dbReference type="ARBA" id="ARBA00035585"/>
    </source>
</evidence>
<keyword evidence="4 8" id="KW-1133">Transmembrane helix</keyword>
<comment type="subcellular location">
    <subcellularLocation>
        <location evidence="1">Cell membrane</location>
        <topology evidence="1">Multi-pass membrane protein</topology>
    </subcellularLocation>
</comment>
<dbReference type="AlphaFoldDB" id="A0A6J7FQS6"/>
<proteinExistence type="inferred from homology"/>
<dbReference type="HAMAP" id="MF_00454">
    <property type="entry name" value="FluC"/>
    <property type="match status" value="1"/>
</dbReference>
<comment type="catalytic activity">
    <reaction evidence="7">
        <text>fluoride(in) = fluoride(out)</text>
        <dbReference type="Rhea" id="RHEA:76159"/>
        <dbReference type="ChEBI" id="CHEBI:17051"/>
    </reaction>
    <physiologicalReaction direction="left-to-right" evidence="7">
        <dbReference type="Rhea" id="RHEA:76160"/>
    </physiologicalReaction>
</comment>
<evidence type="ECO:0000256" key="4">
    <source>
        <dbReference type="ARBA" id="ARBA00022989"/>
    </source>
</evidence>
<dbReference type="PANTHER" id="PTHR28259">
    <property type="entry name" value="FLUORIDE EXPORT PROTEIN 1-RELATED"/>
    <property type="match status" value="1"/>
</dbReference>
<dbReference type="EMBL" id="CAFBML010000017">
    <property type="protein sequence ID" value="CAB4898082.1"/>
    <property type="molecule type" value="Genomic_DNA"/>
</dbReference>
<feature type="transmembrane region" description="Helical" evidence="8">
    <location>
        <begin position="87"/>
        <end position="110"/>
    </location>
</feature>
<comment type="similarity">
    <text evidence="6">Belongs to the fluoride channel Fluc/FEX (TC 1.A.43) family.</text>
</comment>
<feature type="transmembrane region" description="Helical" evidence="8">
    <location>
        <begin position="6"/>
        <end position="24"/>
    </location>
</feature>
<evidence type="ECO:0000256" key="8">
    <source>
        <dbReference type="SAM" id="Phobius"/>
    </source>
</evidence>